<evidence type="ECO:0000256" key="5">
    <source>
        <dbReference type="ARBA" id="ARBA00022490"/>
    </source>
</evidence>
<dbReference type="Gene3D" id="1.10.490.10">
    <property type="entry name" value="Globins"/>
    <property type="match status" value="1"/>
</dbReference>
<dbReference type="SUPFAM" id="SSF46458">
    <property type="entry name" value="Globin-like"/>
    <property type="match status" value="1"/>
</dbReference>
<keyword evidence="9 13" id="KW-0408">Iron</keyword>
<dbReference type="Pfam" id="PF00042">
    <property type="entry name" value="Globin"/>
    <property type="match status" value="1"/>
</dbReference>
<keyword evidence="12" id="KW-0539">Nucleus</keyword>
<sequence length="166" mass="19051">MCGFGEREVALVRSSWDRLMQNIPHYSIRFFTSIVEIAPVSKDMFSFLRDSDEIPLNSPQLEAHAVKVFKMTYESAIQLQEKGEVVIEDSTLKHLGFVHVKKGVLEPHFEVLKGALLNIIKEAMREKWSEDMNNAWSTSFDELATAIKREMTFSVEGVEFLLQPEI</sequence>
<dbReference type="InterPro" id="IPR000971">
    <property type="entry name" value="Globin"/>
</dbReference>
<dbReference type="CDD" id="cd08923">
    <property type="entry name" value="class1-2_nsHbs_Lbs"/>
    <property type="match status" value="1"/>
</dbReference>
<dbReference type="GO" id="GO:0005634">
    <property type="term" value="C:nucleus"/>
    <property type="evidence" value="ECO:0007669"/>
    <property type="project" value="UniProtKB-SubCell"/>
</dbReference>
<dbReference type="AlphaFoldDB" id="A0AAE1IPP0"/>
<organism evidence="15 16">
    <name type="scientific">Acacia crassicarpa</name>
    <name type="common">northern wattle</name>
    <dbReference type="NCBI Taxonomy" id="499986"/>
    <lineage>
        <taxon>Eukaryota</taxon>
        <taxon>Viridiplantae</taxon>
        <taxon>Streptophyta</taxon>
        <taxon>Embryophyta</taxon>
        <taxon>Tracheophyta</taxon>
        <taxon>Spermatophyta</taxon>
        <taxon>Magnoliopsida</taxon>
        <taxon>eudicotyledons</taxon>
        <taxon>Gunneridae</taxon>
        <taxon>Pentapetalae</taxon>
        <taxon>rosids</taxon>
        <taxon>fabids</taxon>
        <taxon>Fabales</taxon>
        <taxon>Fabaceae</taxon>
        <taxon>Caesalpinioideae</taxon>
        <taxon>mimosoid clade</taxon>
        <taxon>Acacieae</taxon>
        <taxon>Acacia</taxon>
    </lineage>
</organism>
<evidence type="ECO:0000256" key="10">
    <source>
        <dbReference type="ARBA" id="ARBA00023074"/>
    </source>
</evidence>
<name>A0AAE1IPP0_9FABA</name>
<evidence type="ECO:0000313" key="15">
    <source>
        <dbReference type="EMBL" id="KAK4253034.1"/>
    </source>
</evidence>
<dbReference type="InterPro" id="IPR019824">
    <property type="entry name" value="Leghaemoglobin_Fe_BS"/>
</dbReference>
<dbReference type="PROSITE" id="PS00208">
    <property type="entry name" value="PLANT_GLOBIN"/>
    <property type="match status" value="1"/>
</dbReference>
<comment type="subcellular location">
    <subcellularLocation>
        <location evidence="2">Cytoplasm</location>
    </subcellularLocation>
    <subcellularLocation>
        <location evidence="1">Nucleus</location>
    </subcellularLocation>
</comment>
<evidence type="ECO:0000256" key="9">
    <source>
        <dbReference type="ARBA" id="ARBA00023004"/>
    </source>
</evidence>
<dbReference type="GO" id="GO:0019825">
    <property type="term" value="F:oxygen binding"/>
    <property type="evidence" value="ECO:0007669"/>
    <property type="project" value="InterPro"/>
</dbReference>
<dbReference type="GO" id="GO:0020037">
    <property type="term" value="F:heme binding"/>
    <property type="evidence" value="ECO:0007669"/>
    <property type="project" value="InterPro"/>
</dbReference>
<comment type="caution">
    <text evidence="15">The sequence shown here is derived from an EMBL/GenBank/DDBJ whole genome shotgun (WGS) entry which is preliminary data.</text>
</comment>
<evidence type="ECO:0000256" key="8">
    <source>
        <dbReference type="ARBA" id="ARBA00022723"/>
    </source>
</evidence>
<protein>
    <recommendedName>
        <fullName evidence="14">Globin domain-containing protein</fullName>
    </recommendedName>
</protein>
<keyword evidence="8 13" id="KW-0479">Metal-binding</keyword>
<reference evidence="15" key="1">
    <citation type="submission" date="2023-10" db="EMBL/GenBank/DDBJ databases">
        <title>Chromosome-level genome of the transformable northern wattle, Acacia crassicarpa.</title>
        <authorList>
            <person name="Massaro I."/>
            <person name="Sinha N.R."/>
            <person name="Poethig S."/>
            <person name="Leichty A.R."/>
        </authorList>
    </citation>
    <scope>NUCLEOTIDE SEQUENCE</scope>
    <source>
        <strain evidence="15">Acra3RX</strain>
        <tissue evidence="15">Leaf</tissue>
    </source>
</reference>
<dbReference type="GO" id="GO:0005344">
    <property type="term" value="F:oxygen carrier activity"/>
    <property type="evidence" value="ECO:0007669"/>
    <property type="project" value="UniProtKB-KW"/>
</dbReference>
<dbReference type="InterPro" id="IPR001032">
    <property type="entry name" value="Leghaemoglobin-like"/>
</dbReference>
<evidence type="ECO:0000256" key="2">
    <source>
        <dbReference type="ARBA" id="ARBA00004496"/>
    </source>
</evidence>
<keyword evidence="6 13" id="KW-0349">Heme</keyword>
<evidence type="ECO:0000256" key="12">
    <source>
        <dbReference type="ARBA" id="ARBA00023242"/>
    </source>
</evidence>
<keyword evidence="10" id="KW-0944">Nitration</keyword>
<comment type="similarity">
    <text evidence="3 13">Belongs to the plant globin family.</text>
</comment>
<evidence type="ECO:0000256" key="13">
    <source>
        <dbReference type="RuleBase" id="RU000625"/>
    </source>
</evidence>
<dbReference type="Proteomes" id="UP001293593">
    <property type="component" value="Unassembled WGS sequence"/>
</dbReference>
<dbReference type="InterPro" id="IPR012292">
    <property type="entry name" value="Globin/Proto"/>
</dbReference>
<keyword evidence="16" id="KW-1185">Reference proteome</keyword>
<dbReference type="InterPro" id="IPR009050">
    <property type="entry name" value="Globin-like_sf"/>
</dbReference>
<accession>A0AAE1IPP0</accession>
<evidence type="ECO:0000256" key="3">
    <source>
        <dbReference type="ARBA" id="ARBA00007609"/>
    </source>
</evidence>
<proteinExistence type="inferred from homology"/>
<feature type="domain" description="Globin" evidence="14">
    <location>
        <begin position="3"/>
        <end position="152"/>
    </location>
</feature>
<evidence type="ECO:0000256" key="7">
    <source>
        <dbReference type="ARBA" id="ARBA00022621"/>
    </source>
</evidence>
<gene>
    <name evidence="15" type="ORF">QN277_010869</name>
</gene>
<dbReference type="EMBL" id="JAWXYG010000018">
    <property type="protein sequence ID" value="KAK4253034.1"/>
    <property type="molecule type" value="Genomic_DNA"/>
</dbReference>
<keyword evidence="7" id="KW-0561">Oxygen transport</keyword>
<evidence type="ECO:0000313" key="16">
    <source>
        <dbReference type="Proteomes" id="UP001293593"/>
    </source>
</evidence>
<evidence type="ECO:0000256" key="4">
    <source>
        <dbReference type="ARBA" id="ARBA00022448"/>
    </source>
</evidence>
<keyword evidence="11" id="KW-0535">Nitrogen fixation</keyword>
<dbReference type="PRINTS" id="PR00188">
    <property type="entry name" value="PLANTGLOBIN"/>
</dbReference>
<dbReference type="PROSITE" id="PS01033">
    <property type="entry name" value="GLOBIN"/>
    <property type="match status" value="1"/>
</dbReference>
<dbReference type="GO" id="GO:0046872">
    <property type="term" value="F:metal ion binding"/>
    <property type="evidence" value="ECO:0007669"/>
    <property type="project" value="UniProtKB-KW"/>
</dbReference>
<keyword evidence="5" id="KW-0963">Cytoplasm</keyword>
<dbReference type="GO" id="GO:0005737">
    <property type="term" value="C:cytoplasm"/>
    <property type="evidence" value="ECO:0007669"/>
    <property type="project" value="UniProtKB-SubCell"/>
</dbReference>
<dbReference type="PANTHER" id="PTHR22924">
    <property type="entry name" value="LEGHEMOGLOBIN-RELATED"/>
    <property type="match status" value="1"/>
</dbReference>
<evidence type="ECO:0000256" key="6">
    <source>
        <dbReference type="ARBA" id="ARBA00022617"/>
    </source>
</evidence>
<evidence type="ECO:0000259" key="14">
    <source>
        <dbReference type="PROSITE" id="PS01033"/>
    </source>
</evidence>
<evidence type="ECO:0000256" key="1">
    <source>
        <dbReference type="ARBA" id="ARBA00004123"/>
    </source>
</evidence>
<dbReference type="PANTHER" id="PTHR22924:SF92">
    <property type="entry name" value="NON-SYMBIOTIC HEMOGLOBIN 2"/>
    <property type="match status" value="1"/>
</dbReference>
<keyword evidence="4" id="KW-0813">Transport</keyword>
<evidence type="ECO:0000256" key="11">
    <source>
        <dbReference type="ARBA" id="ARBA00023231"/>
    </source>
</evidence>